<dbReference type="InterPro" id="IPR035973">
    <property type="entry name" value="Cyt_c_oxidase_su3-like_sf"/>
</dbReference>
<dbReference type="SUPFAM" id="SSF81452">
    <property type="entry name" value="Cytochrome c oxidase subunit III-like"/>
    <property type="match status" value="1"/>
</dbReference>
<dbReference type="PANTHER" id="PTHR10422:SF18">
    <property type="entry name" value="CYTOCHROME C OXIDASE SUBUNIT 1"/>
    <property type="match status" value="1"/>
</dbReference>
<feature type="transmembrane region" description="Helical" evidence="16">
    <location>
        <begin position="187"/>
        <end position="208"/>
    </location>
</feature>
<comment type="similarity">
    <text evidence="2">Belongs to the cytochrome c oxidase subunit 3 family.</text>
</comment>
<evidence type="ECO:0000259" key="17">
    <source>
        <dbReference type="PROSITE" id="PS50253"/>
    </source>
</evidence>
<dbReference type="AlphaFoldDB" id="A0A2H0LL29"/>
<feature type="transmembrane region" description="Helical" evidence="16">
    <location>
        <begin position="647"/>
        <end position="667"/>
    </location>
</feature>
<dbReference type="GO" id="GO:0015990">
    <property type="term" value="P:electron transport coupled proton transport"/>
    <property type="evidence" value="ECO:0007669"/>
    <property type="project" value="TreeGrafter"/>
</dbReference>
<dbReference type="InterPro" id="IPR036927">
    <property type="entry name" value="Cyt_c_oxase-like_su1_sf"/>
</dbReference>
<dbReference type="Pfam" id="PF00115">
    <property type="entry name" value="COX1"/>
    <property type="match status" value="1"/>
</dbReference>
<dbReference type="GO" id="GO:0005886">
    <property type="term" value="C:plasma membrane"/>
    <property type="evidence" value="ECO:0007669"/>
    <property type="project" value="UniProtKB-SubCell"/>
</dbReference>
<keyword evidence="6" id="KW-0249">Electron transport</keyword>
<feature type="transmembrane region" description="Helical" evidence="16">
    <location>
        <begin position="382"/>
        <end position="403"/>
    </location>
</feature>
<keyword evidence="9 16" id="KW-0472">Membrane</keyword>
<evidence type="ECO:0000256" key="12">
    <source>
        <dbReference type="ARBA" id="ARBA00031884"/>
    </source>
</evidence>
<protein>
    <recommendedName>
        <fullName evidence="4">Cytochrome bo(3) ubiquinol oxidase subunit 3</fullName>
    </recommendedName>
    <alternativeName>
        <fullName evidence="13">Cytochrome o ubiquinol oxidase subunit 3</fullName>
    </alternativeName>
    <alternativeName>
        <fullName evidence="11">Oxidase bo(3) subunit 3</fullName>
    </alternativeName>
    <alternativeName>
        <fullName evidence="14">Ubiquinol oxidase polypeptide III</fullName>
    </alternativeName>
    <alternativeName>
        <fullName evidence="12">Ubiquinol oxidase subunit 3</fullName>
    </alternativeName>
</protein>
<dbReference type="Pfam" id="PF00510">
    <property type="entry name" value="COX3"/>
    <property type="match status" value="1"/>
</dbReference>
<keyword evidence="8 16" id="KW-1133">Transmembrane helix</keyword>
<dbReference type="PROSITE" id="PS50855">
    <property type="entry name" value="COX1"/>
    <property type="match status" value="1"/>
</dbReference>
<dbReference type="InterPro" id="IPR000883">
    <property type="entry name" value="Cyt_C_Oxase_1"/>
</dbReference>
<comment type="subunit">
    <text evidence="3">Heterooctamer of two A chains, two B chains, two C chains and two D chains.</text>
</comment>
<dbReference type="Gene3D" id="1.20.120.80">
    <property type="entry name" value="Cytochrome c oxidase, subunit III, four-helix bundle"/>
    <property type="match status" value="1"/>
</dbReference>
<evidence type="ECO:0000256" key="13">
    <source>
        <dbReference type="ARBA" id="ARBA00032189"/>
    </source>
</evidence>
<dbReference type="PRINTS" id="PR01165">
    <property type="entry name" value="CYCOXIDASEI"/>
</dbReference>
<feature type="transmembrane region" description="Helical" evidence="16">
    <location>
        <begin position="142"/>
        <end position="167"/>
    </location>
</feature>
<dbReference type="InterPro" id="IPR013833">
    <property type="entry name" value="Cyt_c_oxidase_su3_a-hlx"/>
</dbReference>
<keyword evidence="6" id="KW-0813">Transport</keyword>
<feature type="domain" description="Cytochrome oxidase subunit I profile" evidence="18">
    <location>
        <begin position="28"/>
        <end position="563"/>
    </location>
</feature>
<gene>
    <name evidence="19" type="ORF">COV74_10695</name>
</gene>
<feature type="transmembrane region" description="Helical" evidence="16">
    <location>
        <begin position="423"/>
        <end position="443"/>
    </location>
</feature>
<dbReference type="EMBL" id="PCVY01000076">
    <property type="protein sequence ID" value="PIQ85056.1"/>
    <property type="molecule type" value="Genomic_DNA"/>
</dbReference>
<evidence type="ECO:0000256" key="15">
    <source>
        <dbReference type="SAM" id="MobiDB-lite"/>
    </source>
</evidence>
<evidence type="ECO:0000256" key="11">
    <source>
        <dbReference type="ARBA" id="ARBA00030072"/>
    </source>
</evidence>
<organism evidence="19 20">
    <name type="scientific">Candidatus Abzuiibacterium crystallinum</name>
    <dbReference type="NCBI Taxonomy" id="1974748"/>
    <lineage>
        <taxon>Bacteria</taxon>
        <taxon>Pseudomonadati</taxon>
        <taxon>Candidatus Omnitrophota</taxon>
        <taxon>Candidatus Abzuiibacterium</taxon>
    </lineage>
</organism>
<evidence type="ECO:0000313" key="20">
    <source>
        <dbReference type="Proteomes" id="UP000230859"/>
    </source>
</evidence>
<feature type="region of interest" description="Disordered" evidence="15">
    <location>
        <begin position="569"/>
        <end position="593"/>
    </location>
</feature>
<feature type="transmembrane region" description="Helical" evidence="16">
    <location>
        <begin position="504"/>
        <end position="525"/>
    </location>
</feature>
<evidence type="ECO:0000259" key="18">
    <source>
        <dbReference type="PROSITE" id="PS50855"/>
    </source>
</evidence>
<feature type="transmembrane region" description="Helical" evidence="16">
    <location>
        <begin position="455"/>
        <end position="475"/>
    </location>
</feature>
<comment type="subcellular location">
    <subcellularLocation>
        <location evidence="1">Cell membrane</location>
        <topology evidence="1">Multi-pass membrane protein</topology>
    </subcellularLocation>
</comment>
<dbReference type="Gene3D" id="1.20.210.10">
    <property type="entry name" value="Cytochrome c oxidase-like, subunit I domain"/>
    <property type="match status" value="1"/>
</dbReference>
<reference evidence="19 20" key="1">
    <citation type="submission" date="2017-09" db="EMBL/GenBank/DDBJ databases">
        <title>Depth-based differentiation of microbial function through sediment-hosted aquifers and enrichment of novel symbionts in the deep terrestrial subsurface.</title>
        <authorList>
            <person name="Probst A.J."/>
            <person name="Ladd B."/>
            <person name="Jarett J.K."/>
            <person name="Geller-Mcgrath D.E."/>
            <person name="Sieber C.M."/>
            <person name="Emerson J.B."/>
            <person name="Anantharaman K."/>
            <person name="Thomas B.C."/>
            <person name="Malmstrom R."/>
            <person name="Stieglmeier M."/>
            <person name="Klingl A."/>
            <person name="Woyke T."/>
            <person name="Ryan C.M."/>
            <person name="Banfield J.F."/>
        </authorList>
    </citation>
    <scope>NUCLEOTIDE SEQUENCE [LARGE SCALE GENOMIC DNA]</scope>
    <source>
        <strain evidence="19">CG11_big_fil_rev_8_21_14_0_20_45_26</strain>
    </source>
</reference>
<feature type="domain" description="Heme-copper oxidase subunit III family profile" evidence="17">
    <location>
        <begin position="604"/>
        <end position="780"/>
    </location>
</feature>
<feature type="transmembrane region" description="Helical" evidence="16">
    <location>
        <begin position="40"/>
        <end position="62"/>
    </location>
</feature>
<keyword evidence="6" id="KW-0679">Respiratory chain</keyword>
<evidence type="ECO:0000313" key="19">
    <source>
        <dbReference type="EMBL" id="PIQ85056.1"/>
    </source>
</evidence>
<evidence type="ECO:0000256" key="2">
    <source>
        <dbReference type="ARBA" id="ARBA00010581"/>
    </source>
</evidence>
<feature type="transmembrane region" description="Helical" evidence="16">
    <location>
        <begin position="605"/>
        <end position="627"/>
    </location>
</feature>
<feature type="transmembrane region" description="Helical" evidence="16">
    <location>
        <begin position="351"/>
        <end position="370"/>
    </location>
</feature>
<keyword evidence="7 16" id="KW-0812">Transmembrane</keyword>
<evidence type="ECO:0000256" key="8">
    <source>
        <dbReference type="ARBA" id="ARBA00022989"/>
    </source>
</evidence>
<dbReference type="PANTHER" id="PTHR10422">
    <property type="entry name" value="CYTOCHROME C OXIDASE SUBUNIT 1"/>
    <property type="match status" value="1"/>
</dbReference>
<evidence type="ECO:0000256" key="10">
    <source>
        <dbReference type="ARBA" id="ARBA00025694"/>
    </source>
</evidence>
<evidence type="ECO:0000256" key="6">
    <source>
        <dbReference type="ARBA" id="ARBA00022660"/>
    </source>
</evidence>
<dbReference type="FunFam" id="1.20.120.80:FF:000001">
    <property type="entry name" value="Cytochrome (Ubi)quinol oxidase subunit III"/>
    <property type="match status" value="1"/>
</dbReference>
<accession>A0A2H0LL29</accession>
<dbReference type="CDD" id="cd00386">
    <property type="entry name" value="Heme_Cu_Oxidase_III_like"/>
    <property type="match status" value="1"/>
</dbReference>
<dbReference type="PROSITE" id="PS50253">
    <property type="entry name" value="COX3"/>
    <property type="match status" value="1"/>
</dbReference>
<dbReference type="GO" id="GO:0020037">
    <property type="term" value="F:heme binding"/>
    <property type="evidence" value="ECO:0007669"/>
    <property type="project" value="InterPro"/>
</dbReference>
<feature type="transmembrane region" description="Helical" evidence="16">
    <location>
        <begin position="761"/>
        <end position="779"/>
    </location>
</feature>
<evidence type="ECO:0000256" key="3">
    <source>
        <dbReference type="ARBA" id="ARBA00011700"/>
    </source>
</evidence>
<feature type="transmembrane region" description="Helical" evidence="16">
    <location>
        <begin position="100"/>
        <end position="121"/>
    </location>
</feature>
<evidence type="ECO:0000256" key="14">
    <source>
        <dbReference type="ARBA" id="ARBA00032717"/>
    </source>
</evidence>
<evidence type="ECO:0000256" key="7">
    <source>
        <dbReference type="ARBA" id="ARBA00022692"/>
    </source>
</evidence>
<evidence type="ECO:0000256" key="9">
    <source>
        <dbReference type="ARBA" id="ARBA00023136"/>
    </source>
</evidence>
<dbReference type="SUPFAM" id="SSF81442">
    <property type="entry name" value="Cytochrome c oxidase subunit I-like"/>
    <property type="match status" value="1"/>
</dbReference>
<evidence type="ECO:0000256" key="5">
    <source>
        <dbReference type="ARBA" id="ARBA00022475"/>
    </source>
</evidence>
<feature type="transmembrane region" description="Helical" evidence="16">
    <location>
        <begin position="717"/>
        <end position="740"/>
    </location>
</feature>
<dbReference type="GO" id="GO:0009060">
    <property type="term" value="P:aerobic respiration"/>
    <property type="evidence" value="ECO:0007669"/>
    <property type="project" value="InterPro"/>
</dbReference>
<comment type="function">
    <text evidence="10">Cytochrome bo(3) ubiquinol terminal oxidase is the component of the aerobic respiratory chain of E.coli that predominates when cells are grown at high aeration. Has proton pump activity across the membrane in addition to electron transfer, pumping 2 protons/electron.</text>
</comment>
<dbReference type="InterPro" id="IPR023616">
    <property type="entry name" value="Cyt_c_oxase-like_su1_dom"/>
</dbReference>
<name>A0A2H0LL29_9BACT</name>
<feature type="transmembrane region" description="Helical" evidence="16">
    <location>
        <begin position="679"/>
        <end position="697"/>
    </location>
</feature>
<dbReference type="Proteomes" id="UP000230859">
    <property type="component" value="Unassembled WGS sequence"/>
</dbReference>
<feature type="transmembrane region" description="Helical" evidence="16">
    <location>
        <begin position="320"/>
        <end position="339"/>
    </location>
</feature>
<proteinExistence type="inferred from homology"/>
<evidence type="ECO:0000256" key="1">
    <source>
        <dbReference type="ARBA" id="ARBA00004651"/>
    </source>
</evidence>
<feature type="transmembrane region" description="Helical" evidence="16">
    <location>
        <begin position="229"/>
        <end position="253"/>
    </location>
</feature>
<feature type="transmembrane region" description="Helical" evidence="16">
    <location>
        <begin position="290"/>
        <end position="308"/>
    </location>
</feature>
<sequence>MKTPVPKIGVGSGRLPHVSQTNQQKKSFIRKYIFSTDHKIIAVQYLLTGLVFLAFGGLMVFIIRWQLAYPWQPIPVIGPIMFGASGGIVLPEVYSMLFTMHGGIMVFFAVTPIILGALGNFTIPLEIGAQDMAFPRLNMLSYWSLFLGSILIIVSFFVPGGAAGSGWTIYAPLSASLKTSPGWGQDLFILGLTFDAVSILMGGVNYIVTIMNLRAPGMSFGRMPLTNWGLFYSSVLNTLWLPLVAAALFMVLFDRRLGTAFFLAGPLAPHEGGQVLLYQHLFWGFGHPEVYILILPVWGLVGDLLSVFSRKPAFGYKATVISMGAIVTLSGIVWGHHMFTSGMNPLVGKAFMLLTITISVPTAVLFLNWLGTLWRGSIHMTAPMLFTLGIVFVFGIGGLTGLFHAMQVFDIYIHDTYFVVGHFHYTLAASVLFGVFAFVYFWFPKIFGKPMLEKIGKIHFWLTFVFLNCVFFSMMRVGLAGHMRRIADPTAYAFLKPIQSWNVFMGWAALFLVLSQFLFFFNFFYSLFRKKKAIHNPWNVCTLAWTTTSPPPVHNFEKVPTVYGGPHEYSSPEAKDKDFLPQSEPRSGQTAYPGKAAQVVPTPKLGMWVFLISEIMLFAGLIGSYIVLRLGSYDWPHPGEILNTSLLGINTFVLITSSLTLVLGVNAVQNRDVPSLKKYLLATIALGLTFLVIKGFDYSHMWHEGFTITTNLFGSCYYMLTGFHALHVFSGVILLTYLWFAASFKSVTQEVLSGRVEASGLYWHFIDIVWVVLFAILCLL</sequence>
<comment type="caution">
    <text evidence="19">The sequence shown here is derived from an EMBL/GenBank/DDBJ whole genome shotgun (WGS) entry which is preliminary data.</text>
</comment>
<evidence type="ECO:0000256" key="4">
    <source>
        <dbReference type="ARBA" id="ARBA00014687"/>
    </source>
</evidence>
<evidence type="ECO:0000256" key="16">
    <source>
        <dbReference type="SAM" id="Phobius"/>
    </source>
</evidence>
<feature type="transmembrane region" description="Helical" evidence="16">
    <location>
        <begin position="74"/>
        <end position="94"/>
    </location>
</feature>
<keyword evidence="5" id="KW-1003">Cell membrane</keyword>
<dbReference type="GO" id="GO:0022904">
    <property type="term" value="P:respiratory electron transport chain"/>
    <property type="evidence" value="ECO:0007669"/>
    <property type="project" value="InterPro"/>
</dbReference>
<dbReference type="GO" id="GO:0004129">
    <property type="term" value="F:cytochrome-c oxidase activity"/>
    <property type="evidence" value="ECO:0007669"/>
    <property type="project" value="InterPro"/>
</dbReference>
<dbReference type="InterPro" id="IPR000298">
    <property type="entry name" value="Cyt_c_oxidase-like_su3"/>
</dbReference>